<organism evidence="1 2">
    <name type="scientific">Corynebacterium incognita</name>
    <dbReference type="NCBI Taxonomy" id="2754725"/>
    <lineage>
        <taxon>Bacteria</taxon>
        <taxon>Bacillati</taxon>
        <taxon>Actinomycetota</taxon>
        <taxon>Actinomycetes</taxon>
        <taxon>Mycobacteriales</taxon>
        <taxon>Corynebacteriaceae</taxon>
        <taxon>Corynebacterium</taxon>
    </lineage>
</organism>
<accession>A0A7G7CRW8</accession>
<dbReference type="RefSeq" id="WP_185176707.1">
    <property type="nucleotide sequence ID" value="NZ_CP059404.1"/>
</dbReference>
<sequence length="115" mass="13534">MYRVSEERFDDMVNDALDKVPDEFVARMRNLVILVRDYNEDNPYILGLYEGISLTSREFDYSGHLPDAVFIYKRALEDYCSSEQQLAHEVEVTVFHELGHYFGLEEDELHHLGWG</sequence>
<dbReference type="Proteomes" id="UP000515743">
    <property type="component" value="Chromosome"/>
</dbReference>
<evidence type="ECO:0000313" key="1">
    <source>
        <dbReference type="EMBL" id="QNE90334.1"/>
    </source>
</evidence>
<dbReference type="Pfam" id="PF06262">
    <property type="entry name" value="Zincin_1"/>
    <property type="match status" value="1"/>
</dbReference>
<dbReference type="CDD" id="cd12952">
    <property type="entry name" value="MMP_ACEL2062"/>
    <property type="match status" value="1"/>
</dbReference>
<proteinExistence type="predicted"/>
<dbReference type="InterPro" id="IPR038555">
    <property type="entry name" value="Zincin_1_sf"/>
</dbReference>
<gene>
    <name evidence="1" type="ORF">H0194_05010</name>
</gene>
<name>A0A7G7CRW8_9CORY</name>
<dbReference type="InterPro" id="IPR010428">
    <property type="entry name" value="Zincin_1"/>
</dbReference>
<protein>
    <submittedName>
        <fullName evidence="1">Metallopeptidase family protein</fullName>
    </submittedName>
</protein>
<dbReference type="Gene3D" id="3.30.2010.20">
    <property type="match status" value="1"/>
</dbReference>
<evidence type="ECO:0000313" key="2">
    <source>
        <dbReference type="Proteomes" id="UP000515743"/>
    </source>
</evidence>
<dbReference type="EMBL" id="CP059404">
    <property type="protein sequence ID" value="QNE90334.1"/>
    <property type="molecule type" value="Genomic_DNA"/>
</dbReference>
<reference evidence="1 2" key="1">
    <citation type="submission" date="2020-07" db="EMBL/GenBank/DDBJ databases">
        <title>Complete genome and description of Corynebacterium incognita strain Marseille-Q3630 sp. nov.</title>
        <authorList>
            <person name="Boxberger M."/>
        </authorList>
    </citation>
    <scope>NUCLEOTIDE SEQUENCE [LARGE SCALE GENOMIC DNA]</scope>
    <source>
        <strain evidence="1 2">Marseille-Q3630</strain>
    </source>
</reference>
<dbReference type="SUPFAM" id="SSF55486">
    <property type="entry name" value="Metalloproteases ('zincins'), catalytic domain"/>
    <property type="match status" value="1"/>
</dbReference>
<dbReference type="KEGG" id="cik:H0194_05010"/>
<keyword evidence="2" id="KW-1185">Reference proteome</keyword>
<dbReference type="AlphaFoldDB" id="A0A7G7CRW8"/>